<gene>
    <name evidence="1" type="ORF">AFM12_14735</name>
</gene>
<name>A0A0P7BAI8_9BACT</name>
<organism evidence="1 2">
    <name type="scientific">Jiulongibacter sediminis</name>
    <dbReference type="NCBI Taxonomy" id="1605367"/>
    <lineage>
        <taxon>Bacteria</taxon>
        <taxon>Pseudomonadati</taxon>
        <taxon>Bacteroidota</taxon>
        <taxon>Cytophagia</taxon>
        <taxon>Cytophagales</taxon>
        <taxon>Leadbetterellaceae</taxon>
        <taxon>Jiulongibacter</taxon>
    </lineage>
</organism>
<dbReference type="AlphaFoldDB" id="A0A0P7BAI8"/>
<dbReference type="Proteomes" id="UP000050454">
    <property type="component" value="Unassembled WGS sequence"/>
</dbReference>
<protein>
    <recommendedName>
        <fullName evidence="3">Ig-like domain-containing protein</fullName>
    </recommendedName>
</protein>
<dbReference type="PANTHER" id="PTHR42754">
    <property type="entry name" value="ENDOGLUCANASE"/>
    <property type="match status" value="1"/>
</dbReference>
<dbReference type="Gene3D" id="2.60.40.10">
    <property type="entry name" value="Immunoglobulins"/>
    <property type="match status" value="1"/>
</dbReference>
<dbReference type="STRING" id="1605367.AFM12_14735"/>
<proteinExistence type="predicted"/>
<comment type="caution">
    <text evidence="1">The sequence shown here is derived from an EMBL/GenBank/DDBJ whole genome shotgun (WGS) entry which is preliminary data.</text>
</comment>
<evidence type="ECO:0000313" key="2">
    <source>
        <dbReference type="Proteomes" id="UP000050454"/>
    </source>
</evidence>
<sequence length="1173" mass="126885">MAQTIQKVEYFIDSDPGFGQGQNVPLTPGSTVSASLSVPLAANLPLGFHKFFIRAQDSNSHWSQVYSQNFFKTGSDATINDDVVALEWFIDTDPGFGEANAVSFSAGSQETVALTIPLPNAMPLGFHKFHIRAKDASGKWSVVYSQNFFKSNELPTIQNITYAEYFVGADPGFGQANEISFTPGTTINLSNLVYNLSGNTPLGLNQLTVRAKDASGKWSVVGFKTFVNCPGVSIQAPQGLLSCADPLRLNAVKTNPEEGGTLRWFLNNSPFNNSTDTLMALESGQYRVELSTPGCPGISSPVAQVNIVGGTQIRLKTSKPEMLCNENLVVSIDSANSVLPVGIPALISWFRDDNILTANSGQTSQNTTLPGTFRLRMNFSVFPGTCLAFDSDSVTVTNRNLEMSLSPQTATNALSLCTGSLATLQAADNFPEVISYQWFKDNVLIPNETSTTLNLDNAPGNYVVKGSFGGCTAIPSAALNVTYAGSSNETPVISALEDLNSVYCGGDTIHLTATGCSGPTLWSFNKTGTEIDFITSGYSSIFATCQGSCLGSKSNTLSVQSNGFDGNASSIDYAVLPFQNEYHTLQKIDFINTYGGTRPVGFKSLFGGGKLSFGTLGFPNFEIDGGTYGESDFYIRLNTANIGGVGNYVKLGGSGFETMTGYLETSPHTYLLYGGSNSPISGTVTQANFGFDDFYIVKYDYQNQTKVFDKRYGGNQYDRIENAIQLDNGQLILAGTSQSANTGNKSTAGFGDDDYWVVKIDANGNKLADFSYGGSGDDRLASITKINENLFLLFGTSSSGISGNKTIANLNGSADYWAVWINANGVIQQQKVYGGDGNEQAVKALLLENNELLFAGNSNSGIGSDKSQSNRGENDFWVLKTDSEGIKIWDKTLGGIKNEGMIAANTTVENHLVFFGNTKTLSPSFERQKPGFSHSEPLEQFHQDTWLVELDQNGNFVTEYIMGSCGFDEAFPVLETENGDVLTASHITRKSGCSVSYTDVSGIDQKYPVFLNLVKAKYRSQTMPFCKNTEVFVRAKTPSIINYLVSSVNQKSSYSNQFVWSNGETKQYFKTTIADSLVLTFRYQLLGQNCFSRFGLADLKRHPDTLSLSDFEGSIFNDLPVKQFAYKYLESSRAVIDQATYTSEGGIELTPGFVIQASSAKIFLAQPAACVND</sequence>
<dbReference type="EMBL" id="LGTQ01000011">
    <property type="protein sequence ID" value="KPM47406.1"/>
    <property type="molecule type" value="Genomic_DNA"/>
</dbReference>
<evidence type="ECO:0008006" key="3">
    <source>
        <dbReference type="Google" id="ProtNLM"/>
    </source>
</evidence>
<accession>A0A0P7BAI8</accession>
<keyword evidence="2" id="KW-1185">Reference proteome</keyword>
<dbReference type="InterPro" id="IPR013783">
    <property type="entry name" value="Ig-like_fold"/>
</dbReference>
<evidence type="ECO:0000313" key="1">
    <source>
        <dbReference type="EMBL" id="KPM47406.1"/>
    </source>
</evidence>
<dbReference type="PANTHER" id="PTHR42754:SF1">
    <property type="entry name" value="LIPOPROTEIN"/>
    <property type="match status" value="1"/>
</dbReference>
<reference evidence="1 2" key="1">
    <citation type="submission" date="2015-07" db="EMBL/GenBank/DDBJ databases">
        <title>The draft genome sequence of Leadbetterella sp. JN14-9.</title>
        <authorList>
            <person name="Liu Y."/>
            <person name="Du J."/>
            <person name="Shao Z."/>
        </authorList>
    </citation>
    <scope>NUCLEOTIDE SEQUENCE [LARGE SCALE GENOMIC DNA]</scope>
    <source>
        <strain evidence="1 2">JN14-9</strain>
    </source>
</reference>